<feature type="domain" description="RRM" evidence="4">
    <location>
        <begin position="9"/>
        <end position="87"/>
    </location>
</feature>
<protein>
    <recommendedName>
        <fullName evidence="4">RRM domain-containing protein</fullName>
    </recommendedName>
</protein>
<dbReference type="AlphaFoldDB" id="A0AAE0BBX2"/>
<feature type="region of interest" description="Disordered" evidence="3">
    <location>
        <begin position="131"/>
        <end position="152"/>
    </location>
</feature>
<dbReference type="CDD" id="cd12347">
    <property type="entry name" value="RRM_PPIE"/>
    <property type="match status" value="1"/>
</dbReference>
<proteinExistence type="predicted"/>
<evidence type="ECO:0000256" key="3">
    <source>
        <dbReference type="SAM" id="MobiDB-lite"/>
    </source>
</evidence>
<dbReference type="PANTHER" id="PTHR48037">
    <property type="entry name" value="ATPASE E1"/>
    <property type="match status" value="1"/>
</dbReference>
<dbReference type="GO" id="GO:0003723">
    <property type="term" value="F:RNA binding"/>
    <property type="evidence" value="ECO:0007669"/>
    <property type="project" value="UniProtKB-UniRule"/>
</dbReference>
<dbReference type="InterPro" id="IPR034168">
    <property type="entry name" value="PPIE_RRM"/>
</dbReference>
<dbReference type="Pfam" id="PF00076">
    <property type="entry name" value="RRM_1"/>
    <property type="match status" value="1"/>
</dbReference>
<evidence type="ECO:0000313" key="6">
    <source>
        <dbReference type="Proteomes" id="UP001190700"/>
    </source>
</evidence>
<keyword evidence="1 2" id="KW-0694">RNA-binding</keyword>
<keyword evidence="6" id="KW-1185">Reference proteome</keyword>
<sequence length="152" mass="17056">MNVSLNPKTTVYVGGLEKNINEAILHAAFIPFGDIKDVNIPLDQTTQENRGFGFVTYLEKPDAAAAMDNMHNAELYGRVLRVNFAQPMKIKARDQGWSHQPVWADADSYMEKQIQDEEYKDAVLEEEYGLQNKAADSKGDDAMNDLEASLET</sequence>
<name>A0AAE0BBX2_9CHLO</name>
<dbReference type="InterPro" id="IPR012677">
    <property type="entry name" value="Nucleotide-bd_a/b_plait_sf"/>
</dbReference>
<dbReference type="PROSITE" id="PS50102">
    <property type="entry name" value="RRM"/>
    <property type="match status" value="1"/>
</dbReference>
<evidence type="ECO:0000256" key="2">
    <source>
        <dbReference type="PROSITE-ProRule" id="PRU00176"/>
    </source>
</evidence>
<feature type="compositionally biased region" description="Acidic residues" evidence="3">
    <location>
        <begin position="142"/>
        <end position="152"/>
    </location>
</feature>
<comment type="caution">
    <text evidence="5">The sequence shown here is derived from an EMBL/GenBank/DDBJ whole genome shotgun (WGS) entry which is preliminary data.</text>
</comment>
<evidence type="ECO:0000259" key="4">
    <source>
        <dbReference type="PROSITE" id="PS50102"/>
    </source>
</evidence>
<dbReference type="PANTHER" id="PTHR48037:SF1">
    <property type="entry name" value="RRM DOMAIN-CONTAINING PROTEIN"/>
    <property type="match status" value="1"/>
</dbReference>
<dbReference type="SUPFAM" id="SSF54928">
    <property type="entry name" value="RNA-binding domain, RBD"/>
    <property type="match status" value="1"/>
</dbReference>
<accession>A0AAE0BBX2</accession>
<dbReference type="EMBL" id="LGRX02035799">
    <property type="protein sequence ID" value="KAK3233130.1"/>
    <property type="molecule type" value="Genomic_DNA"/>
</dbReference>
<dbReference type="SMART" id="SM00360">
    <property type="entry name" value="RRM"/>
    <property type="match status" value="1"/>
</dbReference>
<dbReference type="Proteomes" id="UP001190700">
    <property type="component" value="Unassembled WGS sequence"/>
</dbReference>
<dbReference type="InterPro" id="IPR035979">
    <property type="entry name" value="RBD_domain_sf"/>
</dbReference>
<evidence type="ECO:0000313" key="5">
    <source>
        <dbReference type="EMBL" id="KAK3233130.1"/>
    </source>
</evidence>
<organism evidence="5 6">
    <name type="scientific">Cymbomonas tetramitiformis</name>
    <dbReference type="NCBI Taxonomy" id="36881"/>
    <lineage>
        <taxon>Eukaryota</taxon>
        <taxon>Viridiplantae</taxon>
        <taxon>Chlorophyta</taxon>
        <taxon>Pyramimonadophyceae</taxon>
        <taxon>Pyramimonadales</taxon>
        <taxon>Pyramimonadaceae</taxon>
        <taxon>Cymbomonas</taxon>
    </lineage>
</organism>
<dbReference type="Gene3D" id="3.30.70.330">
    <property type="match status" value="1"/>
</dbReference>
<dbReference type="InterPro" id="IPR000504">
    <property type="entry name" value="RRM_dom"/>
</dbReference>
<gene>
    <name evidence="5" type="ORF">CYMTET_56551</name>
</gene>
<reference evidence="5 6" key="1">
    <citation type="journal article" date="2015" name="Genome Biol. Evol.">
        <title>Comparative Genomics of a Bacterivorous Green Alga Reveals Evolutionary Causalities and Consequences of Phago-Mixotrophic Mode of Nutrition.</title>
        <authorList>
            <person name="Burns J.A."/>
            <person name="Paasch A."/>
            <person name="Narechania A."/>
            <person name="Kim E."/>
        </authorList>
    </citation>
    <scope>NUCLEOTIDE SEQUENCE [LARGE SCALE GENOMIC DNA]</scope>
    <source>
        <strain evidence="5 6">PLY_AMNH</strain>
    </source>
</reference>
<evidence type="ECO:0000256" key="1">
    <source>
        <dbReference type="ARBA" id="ARBA00022884"/>
    </source>
</evidence>